<dbReference type="NCBIfam" id="TIGR00447">
    <property type="entry name" value="pth"/>
    <property type="match status" value="1"/>
</dbReference>
<proteinExistence type="predicted"/>
<dbReference type="InterPro" id="IPR036416">
    <property type="entry name" value="Pept_tRNA_hydro_sf"/>
</dbReference>
<dbReference type="Proteomes" id="UP000177434">
    <property type="component" value="Unassembled WGS sequence"/>
</dbReference>
<evidence type="ECO:0000313" key="4">
    <source>
        <dbReference type="EMBL" id="OGC45324.1"/>
    </source>
</evidence>
<reference evidence="4 5" key="1">
    <citation type="journal article" date="2016" name="Nat. Commun.">
        <title>Thousands of microbial genomes shed light on interconnected biogeochemical processes in an aquifer system.</title>
        <authorList>
            <person name="Anantharaman K."/>
            <person name="Brown C.T."/>
            <person name="Hug L.A."/>
            <person name="Sharon I."/>
            <person name="Castelle C.J."/>
            <person name="Probst A.J."/>
            <person name="Thomas B.C."/>
            <person name="Singh A."/>
            <person name="Wilkins M.J."/>
            <person name="Karaoz U."/>
            <person name="Brodie E.L."/>
            <person name="Williams K.H."/>
            <person name="Hubbard S.S."/>
            <person name="Banfield J.F."/>
        </authorList>
    </citation>
    <scope>NUCLEOTIDE SEQUENCE [LARGE SCALE GENOMIC DNA]</scope>
</reference>
<protein>
    <recommendedName>
        <fullName evidence="6">Aminoacyl-tRNA hydrolase</fullName>
    </recommendedName>
</protein>
<organism evidence="4 5">
    <name type="scientific">candidate division WS6 bacterium RIFOXYB1_FULL_33_14</name>
    <dbReference type="NCBI Taxonomy" id="1817896"/>
    <lineage>
        <taxon>Bacteria</taxon>
        <taxon>Candidatus Dojkabacteria</taxon>
    </lineage>
</organism>
<gene>
    <name evidence="4" type="ORF">A2400_01165</name>
</gene>
<evidence type="ECO:0008006" key="6">
    <source>
        <dbReference type="Google" id="ProtNLM"/>
    </source>
</evidence>
<evidence type="ECO:0000313" key="5">
    <source>
        <dbReference type="Proteomes" id="UP000177434"/>
    </source>
</evidence>
<comment type="caution">
    <text evidence="4">The sequence shown here is derived from an EMBL/GenBank/DDBJ whole genome shotgun (WGS) entry which is preliminary data.</text>
</comment>
<dbReference type="Pfam" id="PF01195">
    <property type="entry name" value="Pept_tRNA_hydro"/>
    <property type="match status" value="1"/>
</dbReference>
<evidence type="ECO:0000256" key="1">
    <source>
        <dbReference type="ARBA" id="ARBA00022555"/>
    </source>
</evidence>
<dbReference type="PANTHER" id="PTHR17224:SF1">
    <property type="entry name" value="PEPTIDYL-TRNA HYDROLASE"/>
    <property type="match status" value="1"/>
</dbReference>
<dbReference type="AlphaFoldDB" id="A0A1F4UK42"/>
<keyword evidence="2" id="KW-0378">Hydrolase</keyword>
<dbReference type="Gene3D" id="3.40.50.1470">
    <property type="entry name" value="Peptidyl-tRNA hydrolase"/>
    <property type="match status" value="1"/>
</dbReference>
<evidence type="ECO:0000256" key="2">
    <source>
        <dbReference type="ARBA" id="ARBA00022801"/>
    </source>
</evidence>
<dbReference type="GO" id="GO:0004045">
    <property type="term" value="F:peptidyl-tRNA hydrolase activity"/>
    <property type="evidence" value="ECO:0007669"/>
    <property type="project" value="InterPro"/>
</dbReference>
<keyword evidence="3" id="KW-0694">RNA-binding</keyword>
<dbReference type="PANTHER" id="PTHR17224">
    <property type="entry name" value="PEPTIDYL-TRNA HYDROLASE"/>
    <property type="match status" value="1"/>
</dbReference>
<accession>A0A1F4UK42</accession>
<dbReference type="EMBL" id="MEUN01000013">
    <property type="protein sequence ID" value="OGC45324.1"/>
    <property type="molecule type" value="Genomic_DNA"/>
</dbReference>
<name>A0A1F4UK42_9BACT</name>
<sequence>MFILTGLGNPGKEYELTPHNAGYIFLDAFREYLLKETNLDVSEWIDERKIFLSEICKIKKGGELIGILQKPLTYMNNSGSGVQKLLRKYPDSEYILVHDDLDIPLGMFKIHLGKSPKGHRGVLSVESVVKGKEFLRVRVGIENRGERLIPGDAYVLIPYSKKELAMLNMSIQESISTLLGKHLEL</sequence>
<evidence type="ECO:0000256" key="3">
    <source>
        <dbReference type="ARBA" id="ARBA00022884"/>
    </source>
</evidence>
<dbReference type="SUPFAM" id="SSF53178">
    <property type="entry name" value="Peptidyl-tRNA hydrolase-like"/>
    <property type="match status" value="1"/>
</dbReference>
<dbReference type="InterPro" id="IPR001328">
    <property type="entry name" value="Pept_tRNA_hydro"/>
</dbReference>
<dbReference type="GO" id="GO:0000049">
    <property type="term" value="F:tRNA binding"/>
    <property type="evidence" value="ECO:0007669"/>
    <property type="project" value="UniProtKB-KW"/>
</dbReference>
<keyword evidence="1" id="KW-0820">tRNA-binding</keyword>